<feature type="signal peptide" evidence="5">
    <location>
        <begin position="1"/>
        <end position="25"/>
    </location>
</feature>
<dbReference type="PANTHER" id="PTHR33420">
    <property type="entry name" value="FIMBRIAL SUBUNIT ELFA-RELATED"/>
    <property type="match status" value="1"/>
</dbReference>
<dbReference type="SUPFAM" id="SSF49401">
    <property type="entry name" value="Bacterial adhesins"/>
    <property type="match status" value="1"/>
</dbReference>
<gene>
    <name evidence="7" type="ORF">EB241_09495</name>
</gene>
<dbReference type="GO" id="GO:0009289">
    <property type="term" value="C:pilus"/>
    <property type="evidence" value="ECO:0007669"/>
    <property type="project" value="UniProtKB-SubCell"/>
</dbReference>
<keyword evidence="3 5" id="KW-0732">Signal</keyword>
<evidence type="ECO:0000256" key="3">
    <source>
        <dbReference type="ARBA" id="ARBA00022729"/>
    </source>
</evidence>
<evidence type="ECO:0000256" key="2">
    <source>
        <dbReference type="ARBA" id="ARBA00006671"/>
    </source>
</evidence>
<comment type="subcellular location">
    <subcellularLocation>
        <location evidence="1">Fimbrium</location>
    </subcellularLocation>
</comment>
<dbReference type="Gene3D" id="2.60.40.1090">
    <property type="entry name" value="Fimbrial-type adhesion domain"/>
    <property type="match status" value="1"/>
</dbReference>
<accession>A0A3N6SEY8</accession>
<comment type="similarity">
    <text evidence="2">Belongs to the fimbrial protein family.</text>
</comment>
<dbReference type="AlphaFoldDB" id="A0A3N6SEY8"/>
<evidence type="ECO:0000313" key="8">
    <source>
        <dbReference type="Proteomes" id="UP000279457"/>
    </source>
</evidence>
<dbReference type="EMBL" id="RHHM01000006">
    <property type="protein sequence ID" value="RQM38453.1"/>
    <property type="molecule type" value="Genomic_DNA"/>
</dbReference>
<dbReference type="InterPro" id="IPR036937">
    <property type="entry name" value="Adhesion_dom_fimbrial_sf"/>
</dbReference>
<dbReference type="Gene3D" id="2.60.40.3310">
    <property type="match status" value="1"/>
</dbReference>
<dbReference type="PANTHER" id="PTHR33420:SF12">
    <property type="entry name" value="FIMBRIN-LIKE PROTEIN FIMI-RELATED"/>
    <property type="match status" value="1"/>
</dbReference>
<dbReference type="Pfam" id="PF00419">
    <property type="entry name" value="Fimbrial"/>
    <property type="match status" value="1"/>
</dbReference>
<evidence type="ECO:0000256" key="4">
    <source>
        <dbReference type="ARBA" id="ARBA00023263"/>
    </source>
</evidence>
<dbReference type="RefSeq" id="WP_124232905.1">
    <property type="nucleotide sequence ID" value="NZ_RHHM01000006.1"/>
</dbReference>
<evidence type="ECO:0000256" key="5">
    <source>
        <dbReference type="SAM" id="SignalP"/>
    </source>
</evidence>
<feature type="chain" id="PRO_5018128004" evidence="5">
    <location>
        <begin position="26"/>
        <end position="371"/>
    </location>
</feature>
<dbReference type="InterPro" id="IPR050263">
    <property type="entry name" value="Bact_Fimbrial_Adh_Pro"/>
</dbReference>
<sequence>MKIMPGSYIPVIILMVMAGCSSCLAAGCDVSNPALASSPVLPLQGGAITVGPDVSNGTIVWHQHFRPTSPVTLDCKNEIPIASSIRGDFATGLRPSNWSDGRFPPGSVYQTDVPGIGVAVYAYDSTQYTVPFTYPLTAIQKDNYPNDKWMPHEGIEFDVVLIKTGVIIPGRIGGENLPSVNYSLHSKDRSPVSLGSLRFSGEINIISRTCITPDINVPMGDYEISGTFKQTGNHSPWKDASIKLVDCPRLHGIITEGKGAESGRLQDGDKISNSIKLSLSPNTSIINSSQGILGLKNGTDSASGVGIQLAWGNLSDASPQMVNFSENKQYILPDDGSTLFSLPLLARYIQTAPLVTPGKADATVTFTIYYY</sequence>
<dbReference type="GO" id="GO:0043709">
    <property type="term" value="P:cell adhesion involved in single-species biofilm formation"/>
    <property type="evidence" value="ECO:0007669"/>
    <property type="project" value="TreeGrafter"/>
</dbReference>
<feature type="domain" description="Fimbrial-type adhesion" evidence="6">
    <location>
        <begin position="206"/>
        <end position="370"/>
    </location>
</feature>
<keyword evidence="4" id="KW-0281">Fimbrium</keyword>
<evidence type="ECO:0000256" key="1">
    <source>
        <dbReference type="ARBA" id="ARBA00004561"/>
    </source>
</evidence>
<dbReference type="InterPro" id="IPR008966">
    <property type="entry name" value="Adhesion_dom_sf"/>
</dbReference>
<protein>
    <submittedName>
        <fullName evidence="7">Type 1 fimbrial protein</fullName>
    </submittedName>
</protein>
<comment type="caution">
    <text evidence="7">The sequence shown here is derived from an EMBL/GenBank/DDBJ whole genome shotgun (WGS) entry which is preliminary data.</text>
</comment>
<dbReference type="PROSITE" id="PS51257">
    <property type="entry name" value="PROKAR_LIPOPROTEIN"/>
    <property type="match status" value="1"/>
</dbReference>
<keyword evidence="8" id="KW-1185">Reference proteome</keyword>
<evidence type="ECO:0000313" key="7">
    <source>
        <dbReference type="EMBL" id="RQM38453.1"/>
    </source>
</evidence>
<dbReference type="OrthoDB" id="6580839at2"/>
<dbReference type="Proteomes" id="UP000279457">
    <property type="component" value="Unassembled WGS sequence"/>
</dbReference>
<reference evidence="7 8" key="1">
    <citation type="submission" date="2018-10" db="EMBL/GenBank/DDBJ databases">
        <title>Draft genome sequence for the type isolate of Erwinia psidii, agent causal of bacterial blight in guava (Psidium guajava) and wilt and die-back of Eucalyptus spp.</title>
        <authorList>
            <person name="Hermenegildo P.S."/>
            <person name="Santos S.A."/>
            <person name="Guimaraes L.M.S."/>
            <person name="Vidigal P.M.P."/>
            <person name="Pereira I.C."/>
            <person name="Badel J.L."/>
            <person name="Alfenas-Zerbini P."/>
            <person name="Ferreira M.A.S.V."/>
            <person name="Alfenas A.C."/>
        </authorList>
    </citation>
    <scope>NUCLEOTIDE SEQUENCE [LARGE SCALE GENOMIC DNA]</scope>
    <source>
        <strain evidence="7 8">IBSBF 435</strain>
    </source>
</reference>
<dbReference type="InterPro" id="IPR000259">
    <property type="entry name" value="Adhesion_dom_fimbrial"/>
</dbReference>
<name>A0A3N6SEY8_9GAMM</name>
<evidence type="ECO:0000259" key="6">
    <source>
        <dbReference type="Pfam" id="PF00419"/>
    </source>
</evidence>
<proteinExistence type="inferred from homology"/>
<organism evidence="7 8">
    <name type="scientific">Erwinia psidii</name>
    <dbReference type="NCBI Taxonomy" id="69224"/>
    <lineage>
        <taxon>Bacteria</taxon>
        <taxon>Pseudomonadati</taxon>
        <taxon>Pseudomonadota</taxon>
        <taxon>Gammaproteobacteria</taxon>
        <taxon>Enterobacterales</taxon>
        <taxon>Erwiniaceae</taxon>
        <taxon>Erwinia</taxon>
    </lineage>
</organism>